<reference evidence="11" key="1">
    <citation type="journal article" date="2014" name="Int. J. Syst. Evol. Microbiol.">
        <title>Complete genome sequence of Corynebacterium casei LMG S-19264T (=DSM 44701T), isolated from a smear-ripened cheese.</title>
        <authorList>
            <consortium name="US DOE Joint Genome Institute (JGI-PGF)"/>
            <person name="Walter F."/>
            <person name="Albersmeier A."/>
            <person name="Kalinowski J."/>
            <person name="Ruckert C."/>
        </authorList>
    </citation>
    <scope>NUCLEOTIDE SEQUENCE</scope>
    <source>
        <strain evidence="11">CGMCC 1.12698</strain>
    </source>
</reference>
<dbReference type="RefSeq" id="WP_188388307.1">
    <property type="nucleotide sequence ID" value="NZ_BMFK01000001.1"/>
</dbReference>
<feature type="transmembrane region" description="Helical" evidence="9">
    <location>
        <begin position="253"/>
        <end position="273"/>
    </location>
</feature>
<sequence length="505" mass="57629">MNIHKHKGVLYILIVIIPTLFVAVLFYSHNRQYLHMEKEKEAQKNAFSYKQNLDKFMSNTITSLETLSLMASAIKNENVKNDSEDAKIEYLLGELSNSPTDFSYYYYASPEGQLYLGSHPIDAPVDITDRDYFEEVSTKRVTVFSHFVTDRVLNQESIIAATPVENDEKELVGILIAILHLQNMENTIKSVVSYPYYTVQDEKGQQIIGQAPTDGKKYYPHTEQLAEDRVPWSVTVYANSVTADEIIQRCIPAVLFALVVTHILYLLILYYMLKKETAFEKRQNEIQKIELIGSLAASTAHEIRNPLTGIKGFVTLLSQKYDNPEDNLYFSIIQDEITRINEIISDFLVLGKPVEFAKEQHDLTAIIHEVFPMIQLEAKMNGVRVRHQFTTKPTPIYCSKNHIKQILLNLSKNALEAMKEDDTLTIKVRIKEDYVQLIVKDTGEGIPEDRLENIFQPFYTSKDTGTGLGLVICERIVDTYNGKIIINSIEGKGTTVQVFFPLCTE</sequence>
<dbReference type="InterPro" id="IPR036890">
    <property type="entry name" value="HATPase_C_sf"/>
</dbReference>
<proteinExistence type="predicted"/>
<keyword evidence="8" id="KW-0902">Two-component regulatory system</keyword>
<evidence type="ECO:0000313" key="12">
    <source>
        <dbReference type="Proteomes" id="UP000605259"/>
    </source>
</evidence>
<protein>
    <recommendedName>
        <fullName evidence="2">histidine kinase</fullName>
        <ecNumber evidence="2">2.7.13.3</ecNumber>
    </recommendedName>
</protein>
<organism evidence="11 12">
    <name type="scientific">Priestia taiwanensis</name>
    <dbReference type="NCBI Taxonomy" id="1347902"/>
    <lineage>
        <taxon>Bacteria</taxon>
        <taxon>Bacillati</taxon>
        <taxon>Bacillota</taxon>
        <taxon>Bacilli</taxon>
        <taxon>Bacillales</taxon>
        <taxon>Bacillaceae</taxon>
        <taxon>Priestia</taxon>
    </lineage>
</organism>
<keyword evidence="9" id="KW-0812">Transmembrane</keyword>
<evidence type="ECO:0000256" key="9">
    <source>
        <dbReference type="SAM" id="Phobius"/>
    </source>
</evidence>
<dbReference type="EMBL" id="BMFK01000001">
    <property type="protein sequence ID" value="GGE70909.1"/>
    <property type="molecule type" value="Genomic_DNA"/>
</dbReference>
<dbReference type="Gene3D" id="3.30.565.10">
    <property type="entry name" value="Histidine kinase-like ATPase, C-terminal domain"/>
    <property type="match status" value="1"/>
</dbReference>
<keyword evidence="7" id="KW-0067">ATP-binding</keyword>
<dbReference type="GO" id="GO:0005524">
    <property type="term" value="F:ATP binding"/>
    <property type="evidence" value="ECO:0007669"/>
    <property type="project" value="UniProtKB-KW"/>
</dbReference>
<dbReference type="PANTHER" id="PTHR43065:SF10">
    <property type="entry name" value="PEROXIDE STRESS-ACTIVATED HISTIDINE KINASE MAK3"/>
    <property type="match status" value="1"/>
</dbReference>
<comment type="caution">
    <text evidence="11">The sequence shown here is derived from an EMBL/GenBank/DDBJ whole genome shotgun (WGS) entry which is preliminary data.</text>
</comment>
<gene>
    <name evidence="11" type="ORF">GCM10007140_20980</name>
</gene>
<evidence type="ECO:0000256" key="3">
    <source>
        <dbReference type="ARBA" id="ARBA00022553"/>
    </source>
</evidence>
<keyword evidence="6 11" id="KW-0418">Kinase</keyword>
<comment type="catalytic activity">
    <reaction evidence="1">
        <text>ATP + protein L-histidine = ADP + protein N-phospho-L-histidine.</text>
        <dbReference type="EC" id="2.7.13.3"/>
    </reaction>
</comment>
<feature type="domain" description="Histidine kinase" evidence="10">
    <location>
        <begin position="298"/>
        <end position="504"/>
    </location>
</feature>
<dbReference type="AlphaFoldDB" id="A0A917EQB6"/>
<dbReference type="GO" id="GO:0000155">
    <property type="term" value="F:phosphorelay sensor kinase activity"/>
    <property type="evidence" value="ECO:0007669"/>
    <property type="project" value="InterPro"/>
</dbReference>
<keyword evidence="4" id="KW-0808">Transferase</keyword>
<evidence type="ECO:0000256" key="1">
    <source>
        <dbReference type="ARBA" id="ARBA00000085"/>
    </source>
</evidence>
<dbReference type="SMART" id="SM00387">
    <property type="entry name" value="HATPase_c"/>
    <property type="match status" value="1"/>
</dbReference>
<dbReference type="CDD" id="cd00075">
    <property type="entry name" value="HATPase"/>
    <property type="match status" value="1"/>
</dbReference>
<dbReference type="InterPro" id="IPR005467">
    <property type="entry name" value="His_kinase_dom"/>
</dbReference>
<evidence type="ECO:0000259" key="10">
    <source>
        <dbReference type="PROSITE" id="PS50109"/>
    </source>
</evidence>
<dbReference type="InterPro" id="IPR003661">
    <property type="entry name" value="HisK_dim/P_dom"/>
</dbReference>
<dbReference type="Pfam" id="PF02518">
    <property type="entry name" value="HATPase_c"/>
    <property type="match status" value="1"/>
</dbReference>
<evidence type="ECO:0000256" key="2">
    <source>
        <dbReference type="ARBA" id="ARBA00012438"/>
    </source>
</evidence>
<keyword evidence="3" id="KW-0597">Phosphoprotein</keyword>
<keyword evidence="9" id="KW-1133">Transmembrane helix</keyword>
<dbReference type="CDD" id="cd12914">
    <property type="entry name" value="PDC1_DGC_like"/>
    <property type="match status" value="1"/>
</dbReference>
<reference evidence="11" key="2">
    <citation type="submission" date="2020-09" db="EMBL/GenBank/DDBJ databases">
        <authorList>
            <person name="Sun Q."/>
            <person name="Zhou Y."/>
        </authorList>
    </citation>
    <scope>NUCLEOTIDE SEQUENCE</scope>
    <source>
        <strain evidence="11">CGMCC 1.12698</strain>
    </source>
</reference>
<dbReference type="InterPro" id="IPR003594">
    <property type="entry name" value="HATPase_dom"/>
</dbReference>
<dbReference type="Proteomes" id="UP000605259">
    <property type="component" value="Unassembled WGS sequence"/>
</dbReference>
<accession>A0A917EQB6</accession>
<keyword evidence="12" id="KW-1185">Reference proteome</keyword>
<dbReference type="SUPFAM" id="SSF55874">
    <property type="entry name" value="ATPase domain of HSP90 chaperone/DNA topoisomerase II/histidine kinase"/>
    <property type="match status" value="1"/>
</dbReference>
<evidence type="ECO:0000256" key="8">
    <source>
        <dbReference type="ARBA" id="ARBA00023012"/>
    </source>
</evidence>
<dbReference type="PROSITE" id="PS50109">
    <property type="entry name" value="HIS_KIN"/>
    <property type="match status" value="1"/>
</dbReference>
<keyword evidence="9" id="KW-0472">Membrane</keyword>
<dbReference type="Pfam" id="PF00512">
    <property type="entry name" value="HisKA"/>
    <property type="match status" value="1"/>
</dbReference>
<evidence type="ECO:0000256" key="7">
    <source>
        <dbReference type="ARBA" id="ARBA00022840"/>
    </source>
</evidence>
<evidence type="ECO:0000256" key="4">
    <source>
        <dbReference type="ARBA" id="ARBA00022679"/>
    </source>
</evidence>
<dbReference type="PRINTS" id="PR00344">
    <property type="entry name" value="BCTRLSENSOR"/>
</dbReference>
<evidence type="ECO:0000313" key="11">
    <source>
        <dbReference type="EMBL" id="GGE70909.1"/>
    </source>
</evidence>
<dbReference type="InterPro" id="IPR004358">
    <property type="entry name" value="Sig_transdc_His_kin-like_C"/>
</dbReference>
<feature type="transmembrane region" description="Helical" evidence="9">
    <location>
        <begin position="9"/>
        <end position="28"/>
    </location>
</feature>
<dbReference type="EC" id="2.7.13.3" evidence="2"/>
<dbReference type="CDD" id="cd00082">
    <property type="entry name" value="HisKA"/>
    <property type="match status" value="1"/>
</dbReference>
<dbReference type="Gene3D" id="3.30.450.20">
    <property type="entry name" value="PAS domain"/>
    <property type="match status" value="2"/>
</dbReference>
<keyword evidence="5" id="KW-0547">Nucleotide-binding</keyword>
<dbReference type="PANTHER" id="PTHR43065">
    <property type="entry name" value="SENSOR HISTIDINE KINASE"/>
    <property type="match status" value="1"/>
</dbReference>
<dbReference type="SUPFAM" id="SSF47384">
    <property type="entry name" value="Homodimeric domain of signal transducing histidine kinase"/>
    <property type="match status" value="1"/>
</dbReference>
<name>A0A917EQB6_9BACI</name>
<evidence type="ECO:0000256" key="5">
    <source>
        <dbReference type="ARBA" id="ARBA00022741"/>
    </source>
</evidence>
<evidence type="ECO:0000256" key="6">
    <source>
        <dbReference type="ARBA" id="ARBA00022777"/>
    </source>
</evidence>
<dbReference type="Gene3D" id="1.10.287.130">
    <property type="match status" value="1"/>
</dbReference>
<dbReference type="SMART" id="SM00388">
    <property type="entry name" value="HisKA"/>
    <property type="match status" value="1"/>
</dbReference>
<dbReference type="InterPro" id="IPR036097">
    <property type="entry name" value="HisK_dim/P_sf"/>
</dbReference>